<dbReference type="AlphaFoldDB" id="A0A251SYZ6"/>
<sequence length="52" mass="5975">MFCVWVCLLFVGCVICTSTLHLLYAFLLRQSDNCVGLLCFDVVTFELRLLSR</sequence>
<dbReference type="EMBL" id="CM007902">
    <property type="protein sequence ID" value="OTG02821.1"/>
    <property type="molecule type" value="Genomic_DNA"/>
</dbReference>
<name>A0A251SYZ6_HELAN</name>
<protein>
    <submittedName>
        <fullName evidence="1">Uncharacterized protein</fullName>
    </submittedName>
</protein>
<evidence type="ECO:0000313" key="2">
    <source>
        <dbReference type="Proteomes" id="UP000215914"/>
    </source>
</evidence>
<accession>A0A251SYZ6</accession>
<proteinExistence type="predicted"/>
<gene>
    <name evidence="1" type="ORF">HannXRQ_Chr13g0417331</name>
</gene>
<reference evidence="2" key="1">
    <citation type="journal article" date="2017" name="Nature">
        <title>The sunflower genome provides insights into oil metabolism, flowering and Asterid evolution.</title>
        <authorList>
            <person name="Badouin H."/>
            <person name="Gouzy J."/>
            <person name="Grassa C.J."/>
            <person name="Murat F."/>
            <person name="Staton S.E."/>
            <person name="Cottret L."/>
            <person name="Lelandais-Briere C."/>
            <person name="Owens G.L."/>
            <person name="Carrere S."/>
            <person name="Mayjonade B."/>
            <person name="Legrand L."/>
            <person name="Gill N."/>
            <person name="Kane N.C."/>
            <person name="Bowers J.E."/>
            <person name="Hubner S."/>
            <person name="Bellec A."/>
            <person name="Berard A."/>
            <person name="Berges H."/>
            <person name="Blanchet N."/>
            <person name="Boniface M.C."/>
            <person name="Brunel D."/>
            <person name="Catrice O."/>
            <person name="Chaidir N."/>
            <person name="Claudel C."/>
            <person name="Donnadieu C."/>
            <person name="Faraut T."/>
            <person name="Fievet G."/>
            <person name="Helmstetter N."/>
            <person name="King M."/>
            <person name="Knapp S.J."/>
            <person name="Lai Z."/>
            <person name="Le Paslier M.C."/>
            <person name="Lippi Y."/>
            <person name="Lorenzon L."/>
            <person name="Mandel J.R."/>
            <person name="Marage G."/>
            <person name="Marchand G."/>
            <person name="Marquand E."/>
            <person name="Bret-Mestries E."/>
            <person name="Morien E."/>
            <person name="Nambeesan S."/>
            <person name="Nguyen T."/>
            <person name="Pegot-Espagnet P."/>
            <person name="Pouilly N."/>
            <person name="Raftis F."/>
            <person name="Sallet E."/>
            <person name="Schiex T."/>
            <person name="Thomas J."/>
            <person name="Vandecasteele C."/>
            <person name="Vares D."/>
            <person name="Vear F."/>
            <person name="Vautrin S."/>
            <person name="Crespi M."/>
            <person name="Mangin B."/>
            <person name="Burke J.M."/>
            <person name="Salse J."/>
            <person name="Munos S."/>
            <person name="Vincourt P."/>
            <person name="Rieseberg L.H."/>
            <person name="Langlade N.B."/>
        </authorList>
    </citation>
    <scope>NUCLEOTIDE SEQUENCE [LARGE SCALE GENOMIC DNA]</scope>
    <source>
        <strain evidence="2">cv. SF193</strain>
    </source>
</reference>
<keyword evidence="2" id="KW-1185">Reference proteome</keyword>
<dbReference type="InParanoid" id="A0A251SYZ6"/>
<evidence type="ECO:0000313" key="1">
    <source>
        <dbReference type="EMBL" id="OTG02821.1"/>
    </source>
</evidence>
<organism evidence="1 2">
    <name type="scientific">Helianthus annuus</name>
    <name type="common">Common sunflower</name>
    <dbReference type="NCBI Taxonomy" id="4232"/>
    <lineage>
        <taxon>Eukaryota</taxon>
        <taxon>Viridiplantae</taxon>
        <taxon>Streptophyta</taxon>
        <taxon>Embryophyta</taxon>
        <taxon>Tracheophyta</taxon>
        <taxon>Spermatophyta</taxon>
        <taxon>Magnoliopsida</taxon>
        <taxon>eudicotyledons</taxon>
        <taxon>Gunneridae</taxon>
        <taxon>Pentapetalae</taxon>
        <taxon>asterids</taxon>
        <taxon>campanulids</taxon>
        <taxon>Asterales</taxon>
        <taxon>Asteraceae</taxon>
        <taxon>Asteroideae</taxon>
        <taxon>Heliantheae alliance</taxon>
        <taxon>Heliantheae</taxon>
        <taxon>Helianthus</taxon>
    </lineage>
</organism>
<dbReference type="Proteomes" id="UP000215914">
    <property type="component" value="Chromosome 13"/>
</dbReference>